<accession>A0A1N6QSV9</accession>
<gene>
    <name evidence="1" type="ORF">SAMN05421833_101108</name>
</gene>
<dbReference type="AlphaFoldDB" id="A0A1N6QSV9"/>
<name>A0A1N6QSV9_9ACTN</name>
<keyword evidence="2" id="KW-1185">Reference proteome</keyword>
<evidence type="ECO:0000313" key="1">
    <source>
        <dbReference type="EMBL" id="SIQ19684.1"/>
    </source>
</evidence>
<dbReference type="RefSeq" id="WP_142556472.1">
    <property type="nucleotide sequence ID" value="NZ_CP192071.1"/>
</dbReference>
<dbReference type="NCBIfam" id="NF033521">
    <property type="entry name" value="lasso_leader_L3"/>
    <property type="match status" value="1"/>
</dbReference>
<proteinExistence type="predicted"/>
<dbReference type="EMBL" id="FTNI01000001">
    <property type="protein sequence ID" value="SIQ19684.1"/>
    <property type="molecule type" value="Genomic_DNA"/>
</dbReference>
<organism evidence="1 2">
    <name type="scientific">Microbispora rosea</name>
    <dbReference type="NCBI Taxonomy" id="58117"/>
    <lineage>
        <taxon>Bacteria</taxon>
        <taxon>Bacillati</taxon>
        <taxon>Actinomycetota</taxon>
        <taxon>Actinomycetes</taxon>
        <taxon>Streptosporangiales</taxon>
        <taxon>Streptosporangiaceae</taxon>
        <taxon>Microbispora</taxon>
    </lineage>
</organism>
<protein>
    <recommendedName>
        <fullName evidence="3">Lasso RiPP family leader peptide-containing protein</fullName>
    </recommendedName>
</protein>
<dbReference type="GeneID" id="97498448"/>
<evidence type="ECO:0008006" key="3">
    <source>
        <dbReference type="Google" id="ProtNLM"/>
    </source>
</evidence>
<reference evidence="2" key="1">
    <citation type="submission" date="2017-01" db="EMBL/GenBank/DDBJ databases">
        <authorList>
            <person name="Varghese N."/>
            <person name="Submissions S."/>
        </authorList>
    </citation>
    <scope>NUCLEOTIDE SEQUENCE [LARGE SCALE GENOMIC DNA]</scope>
    <source>
        <strain evidence="2">ATCC 12950</strain>
    </source>
</reference>
<dbReference type="Proteomes" id="UP000186096">
    <property type="component" value="Unassembled WGS sequence"/>
</dbReference>
<sequence>MAKQSYVAPVLEEIGGFREVTNGYPWWDYRDLFGGHTFISP</sequence>
<dbReference type="OrthoDB" id="2224898at2"/>
<evidence type="ECO:0000313" key="2">
    <source>
        <dbReference type="Proteomes" id="UP000186096"/>
    </source>
</evidence>